<sequence>MSATNTMALLGYISFLSSSPIVTLATPSLASQENNSDLDDDDDSDDIIPDLADISSASSKDTFPCIIRHQSCSFFAKEHTASPPYTNSIDDFLHDPQQGSCAPASSLLCYLWQPRRGLCHHSFAHPSQQPRRRSLIQFPQQPLHPVRPRTSRF</sequence>
<feature type="chain" id="PRO_5020575458" evidence="2">
    <location>
        <begin position="26"/>
        <end position="153"/>
    </location>
</feature>
<dbReference type="Proteomes" id="UP000310421">
    <property type="component" value="Unassembled WGS sequence"/>
</dbReference>
<feature type="region of interest" description="Disordered" evidence="1">
    <location>
        <begin position="130"/>
        <end position="153"/>
    </location>
</feature>
<evidence type="ECO:0000256" key="1">
    <source>
        <dbReference type="SAM" id="MobiDB-lite"/>
    </source>
</evidence>
<dbReference type="AlphaFoldDB" id="A0A4S8YW50"/>
<accession>A0A4S8YW50</accession>
<comment type="caution">
    <text evidence="3">The sequence shown here is derived from an EMBL/GenBank/DDBJ whole genome shotgun (WGS) entry which is preliminary data.</text>
</comment>
<evidence type="ECO:0000256" key="2">
    <source>
        <dbReference type="SAM" id="SignalP"/>
    </source>
</evidence>
<dbReference type="EMBL" id="QZAN01000207">
    <property type="protein sequence ID" value="THW55105.1"/>
    <property type="molecule type" value="Genomic_DNA"/>
</dbReference>
<keyword evidence="2" id="KW-0732">Signal</keyword>
<evidence type="ECO:0000313" key="4">
    <source>
        <dbReference type="Proteomes" id="UP000310421"/>
    </source>
</evidence>
<proteinExistence type="predicted"/>
<protein>
    <submittedName>
        <fullName evidence="3">Uncharacterized protein</fullName>
    </submittedName>
</protein>
<reference evidence="3 4" key="1">
    <citation type="submission" date="2018-10" db="EMBL/GenBank/DDBJ databases">
        <title>Fifty Aureobasidium pullulans genomes reveal a recombining polyextremotolerant generalist.</title>
        <authorList>
            <person name="Gostincar C."/>
            <person name="Turk M."/>
            <person name="Zajc J."/>
            <person name="Gunde-Cimerman N."/>
        </authorList>
    </citation>
    <scope>NUCLEOTIDE SEQUENCE [LARGE SCALE GENOMIC DNA]</scope>
    <source>
        <strain evidence="3 4">EXF-10751</strain>
    </source>
</reference>
<organism evidence="3 4">
    <name type="scientific">Aureobasidium pullulans</name>
    <name type="common">Black yeast</name>
    <name type="synonym">Pullularia pullulans</name>
    <dbReference type="NCBI Taxonomy" id="5580"/>
    <lineage>
        <taxon>Eukaryota</taxon>
        <taxon>Fungi</taxon>
        <taxon>Dikarya</taxon>
        <taxon>Ascomycota</taxon>
        <taxon>Pezizomycotina</taxon>
        <taxon>Dothideomycetes</taxon>
        <taxon>Dothideomycetidae</taxon>
        <taxon>Dothideales</taxon>
        <taxon>Saccotheciaceae</taxon>
        <taxon>Aureobasidium</taxon>
    </lineage>
</organism>
<name>A0A4S8YW50_AURPU</name>
<gene>
    <name evidence="3" type="ORF">D6D20_09734</name>
</gene>
<feature type="signal peptide" evidence="2">
    <location>
        <begin position="1"/>
        <end position="25"/>
    </location>
</feature>
<evidence type="ECO:0000313" key="3">
    <source>
        <dbReference type="EMBL" id="THW55105.1"/>
    </source>
</evidence>